<gene>
    <name evidence="5" type="ORF">HBH25_21105</name>
</gene>
<feature type="transmembrane region" description="Helical" evidence="3">
    <location>
        <begin position="12"/>
        <end position="32"/>
    </location>
</feature>
<comment type="catalytic activity">
    <reaction evidence="2">
        <text>2 GTP = 3',3'-c-di-GMP + 2 diphosphate</text>
        <dbReference type="Rhea" id="RHEA:24898"/>
        <dbReference type="ChEBI" id="CHEBI:33019"/>
        <dbReference type="ChEBI" id="CHEBI:37565"/>
        <dbReference type="ChEBI" id="CHEBI:58805"/>
        <dbReference type="EC" id="2.7.7.65"/>
    </reaction>
</comment>
<dbReference type="InterPro" id="IPR050469">
    <property type="entry name" value="Diguanylate_Cyclase"/>
</dbReference>
<evidence type="ECO:0000256" key="1">
    <source>
        <dbReference type="ARBA" id="ARBA00012528"/>
    </source>
</evidence>
<dbReference type="InterPro" id="IPR029787">
    <property type="entry name" value="Nucleotide_cyclase"/>
</dbReference>
<dbReference type="Pfam" id="PF00990">
    <property type="entry name" value="GGDEF"/>
    <property type="match status" value="1"/>
</dbReference>
<feature type="transmembrane region" description="Helical" evidence="3">
    <location>
        <begin position="113"/>
        <end position="132"/>
    </location>
</feature>
<dbReference type="EMBL" id="JAAVJI010000018">
    <property type="protein sequence ID" value="NJP03339.1"/>
    <property type="molecule type" value="Genomic_DNA"/>
</dbReference>
<evidence type="ECO:0000313" key="6">
    <source>
        <dbReference type="Proteomes" id="UP000746535"/>
    </source>
</evidence>
<keyword evidence="6" id="KW-1185">Reference proteome</keyword>
<dbReference type="SMART" id="SM00267">
    <property type="entry name" value="GGDEF"/>
    <property type="match status" value="1"/>
</dbReference>
<comment type="caution">
    <text evidence="5">The sequence shown here is derived from an EMBL/GenBank/DDBJ whole genome shotgun (WGS) entry which is preliminary data.</text>
</comment>
<dbReference type="EC" id="2.7.7.65" evidence="1"/>
<keyword evidence="3" id="KW-0812">Transmembrane</keyword>
<dbReference type="NCBIfam" id="TIGR00254">
    <property type="entry name" value="GGDEF"/>
    <property type="match status" value="1"/>
</dbReference>
<organism evidence="5 6">
    <name type="scientific">Pseudomonas quercus</name>
    <dbReference type="NCBI Taxonomy" id="2722792"/>
    <lineage>
        <taxon>Bacteria</taxon>
        <taxon>Pseudomonadati</taxon>
        <taxon>Pseudomonadota</taxon>
        <taxon>Gammaproteobacteria</taxon>
        <taxon>Pseudomonadales</taxon>
        <taxon>Pseudomonadaceae</taxon>
        <taxon>Pseudomonas</taxon>
    </lineage>
</organism>
<dbReference type="SUPFAM" id="SSF55073">
    <property type="entry name" value="Nucleotide cyclase"/>
    <property type="match status" value="1"/>
</dbReference>
<keyword evidence="3" id="KW-1133">Transmembrane helix</keyword>
<dbReference type="InterPro" id="IPR007894">
    <property type="entry name" value="MASE2"/>
</dbReference>
<dbReference type="PANTHER" id="PTHR45138">
    <property type="entry name" value="REGULATORY COMPONENTS OF SENSORY TRANSDUCTION SYSTEM"/>
    <property type="match status" value="1"/>
</dbReference>
<evidence type="ECO:0000259" key="4">
    <source>
        <dbReference type="PROSITE" id="PS50887"/>
    </source>
</evidence>
<dbReference type="PANTHER" id="PTHR45138:SF9">
    <property type="entry name" value="DIGUANYLATE CYCLASE DGCM-RELATED"/>
    <property type="match status" value="1"/>
</dbReference>
<dbReference type="Pfam" id="PF05230">
    <property type="entry name" value="MASE2"/>
    <property type="match status" value="1"/>
</dbReference>
<proteinExistence type="predicted"/>
<protein>
    <recommendedName>
        <fullName evidence="1">diguanylate cyclase</fullName>
        <ecNumber evidence="1">2.7.7.65</ecNumber>
    </recommendedName>
</protein>
<accession>A0ABX0YM32</accession>
<dbReference type="RefSeq" id="WP_168085912.1">
    <property type="nucleotide sequence ID" value="NZ_JAAVJI010000018.1"/>
</dbReference>
<feature type="transmembrane region" description="Helical" evidence="3">
    <location>
        <begin position="38"/>
        <end position="59"/>
    </location>
</feature>
<dbReference type="Proteomes" id="UP000746535">
    <property type="component" value="Unassembled WGS sequence"/>
</dbReference>
<keyword evidence="3" id="KW-0472">Membrane</keyword>
<sequence>MPAKPGSFAKRMYLPRFIGSGIGFWAVGAALQPAVAAPWVWAVLVFHGFIWPHVAFLLARRVAVPYLVERRNMIMEAAFGGLWVAAMQFNPLPTILLVSMLSMNCMAVGGPKLLRPCLVTLGVSLGVFIAVLRPGFSPEATALQVYACLPMLAVYPLAVGNAAYRLAEQLARHKRAFKDFSRKDSLTQLLNQGAWRGALDDAFSHLRGSDANATLALLDIDHFKRINDQHGHLIGDEVIKVFGAIIHHYTGPLDKAGRIGGDEFAVVFSGIDAQEATRRLARMQVALEAELVARPDLPQVSMSIGTATFKPSFLTPEDWIRASDNALYAAKHKGRNQIVAAAEACV</sequence>
<dbReference type="Gene3D" id="3.30.70.270">
    <property type="match status" value="1"/>
</dbReference>
<feature type="transmembrane region" description="Helical" evidence="3">
    <location>
        <begin position="80"/>
        <end position="101"/>
    </location>
</feature>
<reference evidence="5 6" key="1">
    <citation type="submission" date="2020-03" db="EMBL/GenBank/DDBJ databases">
        <authorList>
            <person name="Wang L."/>
            <person name="He N."/>
            <person name="Li Y."/>
            <person name="Fang Y."/>
            <person name="Zhang F."/>
        </authorList>
    </citation>
    <scope>NUCLEOTIDE SEQUENCE [LARGE SCALE GENOMIC DNA]</scope>
    <source>
        <strain evidence="6">hsmgli-8</strain>
    </source>
</reference>
<name>A0ABX0YM32_9PSED</name>
<evidence type="ECO:0000313" key="5">
    <source>
        <dbReference type="EMBL" id="NJP03339.1"/>
    </source>
</evidence>
<feature type="domain" description="GGDEF" evidence="4">
    <location>
        <begin position="211"/>
        <end position="343"/>
    </location>
</feature>
<dbReference type="CDD" id="cd01949">
    <property type="entry name" value="GGDEF"/>
    <property type="match status" value="1"/>
</dbReference>
<feature type="transmembrane region" description="Helical" evidence="3">
    <location>
        <begin position="144"/>
        <end position="164"/>
    </location>
</feature>
<evidence type="ECO:0000256" key="2">
    <source>
        <dbReference type="ARBA" id="ARBA00034247"/>
    </source>
</evidence>
<dbReference type="InterPro" id="IPR043128">
    <property type="entry name" value="Rev_trsase/Diguanyl_cyclase"/>
</dbReference>
<evidence type="ECO:0000256" key="3">
    <source>
        <dbReference type="SAM" id="Phobius"/>
    </source>
</evidence>
<dbReference type="PROSITE" id="PS50887">
    <property type="entry name" value="GGDEF"/>
    <property type="match status" value="1"/>
</dbReference>
<dbReference type="InterPro" id="IPR000160">
    <property type="entry name" value="GGDEF_dom"/>
</dbReference>